<dbReference type="PRINTS" id="PR00301">
    <property type="entry name" value="HEATSHOCK70"/>
</dbReference>
<name>Q10WY1_TRIEI</name>
<dbReference type="CDD" id="cd10170">
    <property type="entry name" value="ASKHA_NBD_HSP70"/>
    <property type="match status" value="1"/>
</dbReference>
<evidence type="ECO:0000256" key="2">
    <source>
        <dbReference type="ARBA" id="ARBA00022840"/>
    </source>
</evidence>
<dbReference type="Gene3D" id="3.90.640.10">
    <property type="entry name" value="Actin, Chain A, domain 4"/>
    <property type="match status" value="1"/>
</dbReference>
<proteinExistence type="predicted"/>
<reference evidence="4" key="1">
    <citation type="submission" date="2006-06" db="EMBL/GenBank/DDBJ databases">
        <title>Complete sequence of Trichodesmium erythraeum IMS101.</title>
        <authorList>
            <consortium name="US DOE Joint Genome Institute"/>
            <person name="Copeland A."/>
            <person name="Lucas S."/>
            <person name="Lapidus A."/>
            <person name="Barry K."/>
            <person name="Detter J.C."/>
            <person name="Glavina del Rio T."/>
            <person name="Hammon N."/>
            <person name="Israni S."/>
            <person name="Dalin E."/>
            <person name="Tice H."/>
            <person name="Pitluck S."/>
            <person name="Kiss H."/>
            <person name="Munk A.C."/>
            <person name="Brettin T."/>
            <person name="Bruce D."/>
            <person name="Han C."/>
            <person name="Tapia R."/>
            <person name="Gilna P."/>
            <person name="Schmutz J."/>
            <person name="Larimer F."/>
            <person name="Land M."/>
            <person name="Hauser L."/>
            <person name="Kyrpides N."/>
            <person name="Kim E."/>
            <person name="Richardson P."/>
        </authorList>
    </citation>
    <scope>NUCLEOTIDE SEQUENCE [LARGE SCALE GENOMIC DNA]</scope>
    <source>
        <strain evidence="4">IMS101</strain>
    </source>
</reference>
<organism evidence="4">
    <name type="scientific">Trichodesmium erythraeum (strain IMS101)</name>
    <dbReference type="NCBI Taxonomy" id="203124"/>
    <lineage>
        <taxon>Bacteria</taxon>
        <taxon>Bacillati</taxon>
        <taxon>Cyanobacteriota</taxon>
        <taxon>Cyanophyceae</taxon>
        <taxon>Oscillatoriophycideae</taxon>
        <taxon>Oscillatoriales</taxon>
        <taxon>Microcoleaceae</taxon>
        <taxon>Trichodesmium</taxon>
    </lineage>
</organism>
<dbReference type="GO" id="GO:0140662">
    <property type="term" value="F:ATP-dependent protein folding chaperone"/>
    <property type="evidence" value="ECO:0007669"/>
    <property type="project" value="InterPro"/>
</dbReference>
<dbReference type="Gene3D" id="3.30.420.40">
    <property type="match status" value="2"/>
</dbReference>
<dbReference type="KEGG" id="ter:Tery_4243"/>
<dbReference type="PANTHER" id="PTHR42749:SF1">
    <property type="entry name" value="CELL SHAPE-DETERMINING PROTEIN MREB"/>
    <property type="match status" value="1"/>
</dbReference>
<dbReference type="Pfam" id="PF00012">
    <property type="entry name" value="HSP70"/>
    <property type="match status" value="2"/>
</dbReference>
<dbReference type="SUPFAM" id="SSF53067">
    <property type="entry name" value="Actin-like ATPase domain"/>
    <property type="match status" value="2"/>
</dbReference>
<keyword evidence="2" id="KW-0067">ATP-binding</keyword>
<dbReference type="InterPro" id="IPR013126">
    <property type="entry name" value="Hsp_70_fam"/>
</dbReference>
<dbReference type="eggNOG" id="COG0443">
    <property type="taxonomic scope" value="Bacteria"/>
</dbReference>
<dbReference type="AlphaFoldDB" id="Q10WY1"/>
<evidence type="ECO:0000256" key="3">
    <source>
        <dbReference type="ARBA" id="ARBA00023186"/>
    </source>
</evidence>
<sequence>MKIGLDFGTTNSIISFITNDKPEAYSYPPLNGEKYIPSFIAYDLEGIEIGSSARKIAVYDPEIETYGQFKMRLPLPESEFNQYFKNNRTPISVTIDYLKELLISPDNDYSFTKEQGEISRLVVSVPEIWQRDIYNLGRERLQELIKKDLGLEKQLIQLVSEPIAAASYYAWEMQRRAQEENTNPFQGNLLVCDMGGGTFDVSLCRIYSNNKIEVLYFDGEGDKGLESAGVAFDKNIVQIAYQKQFGEQIQENDSKFIRLLREFENVKIANHVKATRRLINYLDAPEDKANDEAYKFGEGYSVSLEEVQKAFTPIAQGIQKVMKRVIEQIKIQGYSIDRLFMVGGFSQFILVQEEIKNILGFERNDVRIEQSFNITNSAYAISYGACLIANGLVEPTEKYVHTLGIILETIALTGERDKINIPLIKGGSSLDSLAETNFYEKEIEPIERRVTVTLWVQIQSKGFKHQNSLADMIELPNYSPNTKYRVGMKVDRSHIAYLVIESQGGESKIEYELGEIISKMFPGYILKPDED</sequence>
<keyword evidence="3" id="KW-0143">Chaperone</keyword>
<gene>
    <name evidence="4" type="ordered locus">Tery_4243</name>
</gene>
<dbReference type="InterPro" id="IPR043129">
    <property type="entry name" value="ATPase_NBD"/>
</dbReference>
<dbReference type="GO" id="GO:0005524">
    <property type="term" value="F:ATP binding"/>
    <property type="evidence" value="ECO:0007669"/>
    <property type="project" value="UniProtKB-KW"/>
</dbReference>
<evidence type="ECO:0000256" key="1">
    <source>
        <dbReference type="ARBA" id="ARBA00022741"/>
    </source>
</evidence>
<dbReference type="PANTHER" id="PTHR42749">
    <property type="entry name" value="CELL SHAPE-DETERMINING PROTEIN MREB"/>
    <property type="match status" value="1"/>
</dbReference>
<protein>
    <submittedName>
        <fullName evidence="4">Molecular chaperone-like</fullName>
    </submittedName>
</protein>
<evidence type="ECO:0000313" key="4">
    <source>
        <dbReference type="EMBL" id="ABG53243.1"/>
    </source>
</evidence>
<dbReference type="OrthoDB" id="9807934at2"/>
<dbReference type="HOGENOM" id="CLU_038578_0_0_3"/>
<dbReference type="STRING" id="203124.Tery_4243"/>
<dbReference type="RefSeq" id="WP_011613572.1">
    <property type="nucleotide sequence ID" value="NC_008312.1"/>
</dbReference>
<dbReference type="EMBL" id="CP000393">
    <property type="protein sequence ID" value="ABG53243.1"/>
    <property type="molecule type" value="Genomic_DNA"/>
</dbReference>
<keyword evidence="1" id="KW-0547">Nucleotide-binding</keyword>
<accession>Q10WY1</accession>